<organism evidence="2 3">
    <name type="scientific">Streptomyces lividans 1326</name>
    <dbReference type="NCBI Taxonomy" id="1200984"/>
    <lineage>
        <taxon>Bacteria</taxon>
        <taxon>Bacillati</taxon>
        <taxon>Actinomycetota</taxon>
        <taxon>Actinomycetes</taxon>
        <taxon>Kitasatosporales</taxon>
        <taxon>Streptomycetaceae</taxon>
        <taxon>Streptomyces</taxon>
    </lineage>
</organism>
<dbReference type="Pfam" id="PF14355">
    <property type="entry name" value="Abi_C"/>
    <property type="match status" value="1"/>
</dbReference>
<evidence type="ECO:0000259" key="1">
    <source>
        <dbReference type="Pfam" id="PF14355"/>
    </source>
</evidence>
<evidence type="ECO:0000313" key="3">
    <source>
        <dbReference type="Proteomes" id="UP000014062"/>
    </source>
</evidence>
<sequence length="382" mass="42043">MMPFLVCQRQIFHVLRVERLDPPGTGQAYSLGRKLFVLDQGPQTVQSVITEICEDLRRSLKSRLRDVGPGSEHSRKGHDVARGYSYLQTMTATARRELVSPASRNAVRSLATSLTVRIVSELWENQGFAPIPPEELKYQDPGQRRTEFMLYAEGVDWSDPDHVRRALLVFEDFLRKYDEETYQWRHESSSTPDAWREDIRVRLERDGLVLDGSGKITWSAPPVLARDLSTLNDPSGIFVELERIRRDLTTDPHGAIGAAKQLIEATAKTALRELGVAIDKNAALPALVNTVQKALKLDAGSAPDGPDGSKAVKKILSGSVNIAVGVAELRNQGFGSGHGMASAPSGLGVRHARLTVNAAVTWCELILDTLADPAAPWRRGRG</sequence>
<dbReference type="EMBL" id="CM001889">
    <property type="protein sequence ID" value="EOY45589.1"/>
    <property type="molecule type" value="Genomic_DNA"/>
</dbReference>
<proteinExistence type="predicted"/>
<dbReference type="InterPro" id="IPR026001">
    <property type="entry name" value="Abi-like_C"/>
</dbReference>
<gene>
    <name evidence="2" type="ORF">SLI_0870</name>
</gene>
<accession>A0A7U9DKE9</accession>
<dbReference type="Proteomes" id="UP000014062">
    <property type="component" value="Chromosome"/>
</dbReference>
<name>A0A7U9DKE9_STRLI</name>
<dbReference type="AlphaFoldDB" id="A0A7U9DKE9"/>
<evidence type="ECO:0000313" key="2">
    <source>
        <dbReference type="EMBL" id="EOY45589.1"/>
    </source>
</evidence>
<feature type="domain" description="Abortive infection protein-like C-terminal" evidence="1">
    <location>
        <begin position="285"/>
        <end position="368"/>
    </location>
</feature>
<protein>
    <recommendedName>
        <fullName evidence="1">Abortive infection protein-like C-terminal domain-containing protein</fullName>
    </recommendedName>
</protein>
<reference evidence="3" key="1">
    <citation type="journal article" date="2013" name="Genome Biol. Evol.">
        <title>The genome sequence of Streptomyces lividans 66 reveals a novel tRNA-dependent peptide biosynthetic system within a metal-related genomic island.</title>
        <authorList>
            <person name="Cruz-Morales P."/>
            <person name="Vijgenboom E."/>
            <person name="Iruegas-Bocardo F."/>
            <person name="Girard G."/>
            <person name="Yanez-Guerra L.A."/>
            <person name="Ramos-Aboites H.E."/>
            <person name="Pernodet J.L."/>
            <person name="Anne J."/>
            <person name="van Wezel G.P."/>
            <person name="Barona-Gomez F."/>
        </authorList>
    </citation>
    <scope>NUCLEOTIDE SEQUENCE [LARGE SCALE GENOMIC DNA]</scope>
    <source>
        <strain evidence="3">1326</strain>
    </source>
</reference>